<dbReference type="AlphaFoldDB" id="A0A8G1R2A5"/>
<keyword evidence="3" id="KW-1185">Reference proteome</keyword>
<keyword evidence="1" id="KW-1133">Transmembrane helix</keyword>
<keyword evidence="1" id="KW-0812">Transmembrane</keyword>
<dbReference type="EMBL" id="KZ825060">
    <property type="protein sequence ID" value="RAH58721.1"/>
    <property type="molecule type" value="Genomic_DNA"/>
</dbReference>
<sequence length="77" mass="8771">MKKRCASGLGLILLLSDSFLLCMHVCVVAFLAGYQAPYVCYLRRVVREYLLVCWVGVLCFSLVWFCYVCCRFGLGCK</sequence>
<organism evidence="2 3">
    <name type="scientific">Aspergillus piperis CBS 112811</name>
    <dbReference type="NCBI Taxonomy" id="1448313"/>
    <lineage>
        <taxon>Eukaryota</taxon>
        <taxon>Fungi</taxon>
        <taxon>Dikarya</taxon>
        <taxon>Ascomycota</taxon>
        <taxon>Pezizomycotina</taxon>
        <taxon>Eurotiomycetes</taxon>
        <taxon>Eurotiomycetidae</taxon>
        <taxon>Eurotiales</taxon>
        <taxon>Aspergillaceae</taxon>
        <taxon>Aspergillus</taxon>
        <taxon>Aspergillus subgen. Circumdati</taxon>
    </lineage>
</organism>
<dbReference type="GeneID" id="37158594"/>
<gene>
    <name evidence="2" type="ORF">BO85DRAFT_280624</name>
</gene>
<evidence type="ECO:0000313" key="3">
    <source>
        <dbReference type="Proteomes" id="UP000249526"/>
    </source>
</evidence>
<name>A0A8G1R2A5_9EURO</name>
<accession>A0A8G1R2A5</accession>
<dbReference type="Proteomes" id="UP000249526">
    <property type="component" value="Unassembled WGS sequence"/>
</dbReference>
<proteinExistence type="predicted"/>
<reference evidence="2 3" key="1">
    <citation type="submission" date="2018-02" db="EMBL/GenBank/DDBJ databases">
        <title>The genomes of Aspergillus section Nigri reveals drivers in fungal speciation.</title>
        <authorList>
            <consortium name="DOE Joint Genome Institute"/>
            <person name="Vesth T.C."/>
            <person name="Nybo J."/>
            <person name="Theobald S."/>
            <person name="Brandl J."/>
            <person name="Frisvad J.C."/>
            <person name="Nielsen K.F."/>
            <person name="Lyhne E.K."/>
            <person name="Kogle M.E."/>
            <person name="Kuo A."/>
            <person name="Riley R."/>
            <person name="Clum A."/>
            <person name="Nolan M."/>
            <person name="Lipzen A."/>
            <person name="Salamov A."/>
            <person name="Henrissat B."/>
            <person name="Wiebenga A."/>
            <person name="De vries R.P."/>
            <person name="Grigoriev I.V."/>
            <person name="Mortensen U.H."/>
            <person name="Andersen M.R."/>
            <person name="Baker S.E."/>
        </authorList>
    </citation>
    <scope>NUCLEOTIDE SEQUENCE [LARGE SCALE GENOMIC DNA]</scope>
    <source>
        <strain evidence="2 3">CBS 112811</strain>
    </source>
</reference>
<protein>
    <submittedName>
        <fullName evidence="2">Uncharacterized protein</fullName>
    </submittedName>
</protein>
<keyword evidence="1" id="KW-0472">Membrane</keyword>
<feature type="transmembrane region" description="Helical" evidence="1">
    <location>
        <begin position="49"/>
        <end position="74"/>
    </location>
</feature>
<evidence type="ECO:0000313" key="2">
    <source>
        <dbReference type="EMBL" id="RAH58721.1"/>
    </source>
</evidence>
<evidence type="ECO:0000256" key="1">
    <source>
        <dbReference type="SAM" id="Phobius"/>
    </source>
</evidence>
<dbReference type="RefSeq" id="XP_025516643.1">
    <property type="nucleotide sequence ID" value="XM_025655192.1"/>
</dbReference>